<organism evidence="9 10">
    <name type="scientific">Cerasibacillus terrae</name>
    <dbReference type="NCBI Taxonomy" id="2498845"/>
    <lineage>
        <taxon>Bacteria</taxon>
        <taxon>Bacillati</taxon>
        <taxon>Bacillota</taxon>
        <taxon>Bacilli</taxon>
        <taxon>Bacillales</taxon>
        <taxon>Bacillaceae</taxon>
        <taxon>Cerasibacillus</taxon>
    </lineage>
</organism>
<evidence type="ECO:0000313" key="10">
    <source>
        <dbReference type="Proteomes" id="UP000321574"/>
    </source>
</evidence>
<evidence type="ECO:0000256" key="5">
    <source>
        <dbReference type="ARBA" id="ARBA00022989"/>
    </source>
</evidence>
<keyword evidence="5 7" id="KW-1133">Transmembrane helix</keyword>
<evidence type="ECO:0000256" key="2">
    <source>
        <dbReference type="ARBA" id="ARBA00022448"/>
    </source>
</evidence>
<dbReference type="InterPro" id="IPR035906">
    <property type="entry name" value="MetI-like_sf"/>
</dbReference>
<evidence type="ECO:0000256" key="4">
    <source>
        <dbReference type="ARBA" id="ARBA00022692"/>
    </source>
</evidence>
<dbReference type="Pfam" id="PF00528">
    <property type="entry name" value="BPD_transp_1"/>
    <property type="match status" value="1"/>
</dbReference>
<evidence type="ECO:0000313" key="9">
    <source>
        <dbReference type="EMBL" id="TXL66559.1"/>
    </source>
</evidence>
<dbReference type="Gene3D" id="1.10.3720.10">
    <property type="entry name" value="MetI-like"/>
    <property type="match status" value="1"/>
</dbReference>
<reference evidence="9 10" key="1">
    <citation type="submission" date="2019-06" db="EMBL/GenBank/DDBJ databases">
        <title>Cerasibacillus sp. nov., isolated from maize field.</title>
        <authorList>
            <person name="Lin S.-Y."/>
            <person name="Tsai C.-F."/>
            <person name="Young C.-C."/>
        </authorList>
    </citation>
    <scope>NUCLEOTIDE SEQUENCE [LARGE SCALE GENOMIC DNA]</scope>
    <source>
        <strain evidence="9 10">CC-CFT480</strain>
    </source>
</reference>
<gene>
    <name evidence="9" type="ORF">FHP05_04020</name>
</gene>
<dbReference type="GO" id="GO:0005886">
    <property type="term" value="C:plasma membrane"/>
    <property type="evidence" value="ECO:0007669"/>
    <property type="project" value="UniProtKB-SubCell"/>
</dbReference>
<feature type="domain" description="ABC transmembrane type-1" evidence="8">
    <location>
        <begin position="94"/>
        <end position="295"/>
    </location>
</feature>
<dbReference type="OrthoDB" id="9773683at2"/>
<comment type="caution">
    <text evidence="9">The sequence shown here is derived from an EMBL/GenBank/DDBJ whole genome shotgun (WGS) entry which is preliminary data.</text>
</comment>
<feature type="transmembrane region" description="Helical" evidence="7">
    <location>
        <begin position="272"/>
        <end position="295"/>
    </location>
</feature>
<dbReference type="PROSITE" id="PS50928">
    <property type="entry name" value="ABC_TM1"/>
    <property type="match status" value="1"/>
</dbReference>
<dbReference type="InterPro" id="IPR045621">
    <property type="entry name" value="BPD_transp_1_N"/>
</dbReference>
<comment type="subcellular location">
    <subcellularLocation>
        <location evidence="1 7">Cell membrane</location>
        <topology evidence="1 7">Multi-pass membrane protein</topology>
    </subcellularLocation>
</comment>
<keyword evidence="6 7" id="KW-0472">Membrane</keyword>
<evidence type="ECO:0000259" key="8">
    <source>
        <dbReference type="PROSITE" id="PS50928"/>
    </source>
</evidence>
<keyword evidence="10" id="KW-1185">Reference proteome</keyword>
<feature type="transmembrane region" description="Helical" evidence="7">
    <location>
        <begin position="9"/>
        <end position="30"/>
    </location>
</feature>
<evidence type="ECO:0000256" key="1">
    <source>
        <dbReference type="ARBA" id="ARBA00004651"/>
    </source>
</evidence>
<comment type="similarity">
    <text evidence="7">Belongs to the binding-protein-dependent transport system permease family.</text>
</comment>
<dbReference type="GO" id="GO:0055085">
    <property type="term" value="P:transmembrane transport"/>
    <property type="evidence" value="ECO:0007669"/>
    <property type="project" value="InterPro"/>
</dbReference>
<protein>
    <submittedName>
        <fullName evidence="9">ABC transporter permease</fullName>
    </submittedName>
</protein>
<feature type="transmembrane region" description="Helical" evidence="7">
    <location>
        <begin position="133"/>
        <end position="154"/>
    </location>
</feature>
<dbReference type="PANTHER" id="PTHR43163">
    <property type="entry name" value="DIPEPTIDE TRANSPORT SYSTEM PERMEASE PROTEIN DPPB-RELATED"/>
    <property type="match status" value="1"/>
</dbReference>
<proteinExistence type="inferred from homology"/>
<name>A0A5C8NZ37_9BACI</name>
<dbReference type="RefSeq" id="WP_147665959.1">
    <property type="nucleotide sequence ID" value="NZ_VDUW01000002.1"/>
</dbReference>
<dbReference type="SUPFAM" id="SSF161098">
    <property type="entry name" value="MetI-like"/>
    <property type="match status" value="1"/>
</dbReference>
<dbReference type="InterPro" id="IPR000515">
    <property type="entry name" value="MetI-like"/>
</dbReference>
<feature type="transmembrane region" description="Helical" evidence="7">
    <location>
        <begin position="169"/>
        <end position="191"/>
    </location>
</feature>
<dbReference type="Proteomes" id="UP000321574">
    <property type="component" value="Unassembled WGS sequence"/>
</dbReference>
<keyword evidence="2 7" id="KW-0813">Transport</keyword>
<sequence>MAKYLTQRIIYMIITLFIIASLTFFLMKFLPGTPFQNEEKLTEEQRIILDEKYGLDDPLPVQYANYMINIAKGDLGVSFQYDNQPVSSLLLKRIGPSLTLGFQAMFIGTIIGIMLGVLAALFQNTWIDYGSTFLAVLGKSIPSFVFAALLQYYIGVKLEWLPVASWNGFSYSIMPTIALAIFPIATAARFMRTELIEVFSSDYITLAKAKGNSRTEVAIKHAIRNALIPLITVLGPMAVSLMTGSMVIEQIFSIPGIGEQFVKSIQTNDFPIIMGTTIFFAFLLVVIILIVDILYGIIDPRIRLAGGDKHE</sequence>
<dbReference type="AlphaFoldDB" id="A0A5C8NZ37"/>
<evidence type="ECO:0000256" key="7">
    <source>
        <dbReference type="RuleBase" id="RU363032"/>
    </source>
</evidence>
<dbReference type="NCBIfam" id="NF045471">
    <property type="entry name" value="Opp3B"/>
    <property type="match status" value="1"/>
</dbReference>
<dbReference type="Pfam" id="PF19300">
    <property type="entry name" value="BPD_transp_1_N"/>
    <property type="match status" value="1"/>
</dbReference>
<evidence type="ECO:0000256" key="6">
    <source>
        <dbReference type="ARBA" id="ARBA00023136"/>
    </source>
</evidence>
<keyword evidence="3" id="KW-1003">Cell membrane</keyword>
<dbReference type="EMBL" id="VDUW01000002">
    <property type="protein sequence ID" value="TXL66559.1"/>
    <property type="molecule type" value="Genomic_DNA"/>
</dbReference>
<dbReference type="PANTHER" id="PTHR43163:SF6">
    <property type="entry name" value="DIPEPTIDE TRANSPORT SYSTEM PERMEASE PROTEIN DPPB-RELATED"/>
    <property type="match status" value="1"/>
</dbReference>
<keyword evidence="4 7" id="KW-0812">Transmembrane</keyword>
<feature type="transmembrane region" description="Helical" evidence="7">
    <location>
        <begin position="227"/>
        <end position="252"/>
    </location>
</feature>
<accession>A0A5C8NZ37</accession>
<dbReference type="CDD" id="cd06261">
    <property type="entry name" value="TM_PBP2"/>
    <property type="match status" value="1"/>
</dbReference>
<feature type="transmembrane region" description="Helical" evidence="7">
    <location>
        <begin position="100"/>
        <end position="121"/>
    </location>
</feature>
<evidence type="ECO:0000256" key="3">
    <source>
        <dbReference type="ARBA" id="ARBA00022475"/>
    </source>
</evidence>